<protein>
    <submittedName>
        <fullName evidence="1">Uncharacterized protein</fullName>
    </submittedName>
</protein>
<comment type="caution">
    <text evidence="1">The sequence shown here is derived from an EMBL/GenBank/DDBJ whole genome shotgun (WGS) entry which is preliminary data.</text>
</comment>
<dbReference type="Proteomes" id="UP001567538">
    <property type="component" value="Unassembled WGS sequence"/>
</dbReference>
<keyword evidence="2" id="KW-1185">Reference proteome</keyword>
<accession>A0ABD1HCV1</accession>
<sequence length="146" mass="16945">MPTRFLLSHFPPFPNFLILIKILKTPSPPPATDQFSPPLQPPINSPLLRYQLPINSPLLRLQPPINSPLLHHQPVSLSLCHRLKVKSSESKLEQCSAKTQRVCYLQMPREQVTIKVEEKTEIRMQEQITKLLFITILKFTDQRNLY</sequence>
<organism evidence="1 2">
    <name type="scientific">Salvia divinorum</name>
    <name type="common">Maria pastora</name>
    <name type="synonym">Diviner's sage</name>
    <dbReference type="NCBI Taxonomy" id="28513"/>
    <lineage>
        <taxon>Eukaryota</taxon>
        <taxon>Viridiplantae</taxon>
        <taxon>Streptophyta</taxon>
        <taxon>Embryophyta</taxon>
        <taxon>Tracheophyta</taxon>
        <taxon>Spermatophyta</taxon>
        <taxon>Magnoliopsida</taxon>
        <taxon>eudicotyledons</taxon>
        <taxon>Gunneridae</taxon>
        <taxon>Pentapetalae</taxon>
        <taxon>asterids</taxon>
        <taxon>lamiids</taxon>
        <taxon>Lamiales</taxon>
        <taxon>Lamiaceae</taxon>
        <taxon>Nepetoideae</taxon>
        <taxon>Mentheae</taxon>
        <taxon>Salviinae</taxon>
        <taxon>Salvia</taxon>
        <taxon>Salvia subgen. Calosphace</taxon>
    </lineage>
</organism>
<evidence type="ECO:0000313" key="1">
    <source>
        <dbReference type="EMBL" id="KAL1554230.1"/>
    </source>
</evidence>
<proteinExistence type="predicted"/>
<gene>
    <name evidence="1" type="ORF">AAHA92_14813</name>
</gene>
<name>A0ABD1HCV1_SALDI</name>
<reference evidence="1 2" key="1">
    <citation type="submission" date="2024-06" db="EMBL/GenBank/DDBJ databases">
        <title>A chromosome level genome sequence of Diviner's sage (Salvia divinorum).</title>
        <authorList>
            <person name="Ford S.A."/>
            <person name="Ro D.-K."/>
            <person name="Ness R.W."/>
            <person name="Phillips M.A."/>
        </authorList>
    </citation>
    <scope>NUCLEOTIDE SEQUENCE [LARGE SCALE GENOMIC DNA]</scope>
    <source>
        <strain evidence="1">SAF-2024a</strain>
        <tissue evidence="1">Leaf</tissue>
    </source>
</reference>
<evidence type="ECO:0000313" key="2">
    <source>
        <dbReference type="Proteomes" id="UP001567538"/>
    </source>
</evidence>
<dbReference type="AlphaFoldDB" id="A0ABD1HCV1"/>
<dbReference type="EMBL" id="JBEAFC010000006">
    <property type="protein sequence ID" value="KAL1554230.1"/>
    <property type="molecule type" value="Genomic_DNA"/>
</dbReference>